<evidence type="ECO:0000256" key="2">
    <source>
        <dbReference type="SAM" id="Phobius"/>
    </source>
</evidence>
<evidence type="ECO:0000313" key="3">
    <source>
        <dbReference type="EMBL" id="GMA23008.1"/>
    </source>
</evidence>
<dbReference type="Proteomes" id="UP001157091">
    <property type="component" value="Unassembled WGS sequence"/>
</dbReference>
<protein>
    <submittedName>
        <fullName evidence="3">Uncharacterized protein</fullName>
    </submittedName>
</protein>
<feature type="compositionally biased region" description="Polar residues" evidence="1">
    <location>
        <begin position="656"/>
        <end position="679"/>
    </location>
</feature>
<keyword evidence="2" id="KW-0472">Membrane</keyword>
<feature type="region of interest" description="Disordered" evidence="1">
    <location>
        <begin position="594"/>
        <end position="679"/>
    </location>
</feature>
<evidence type="ECO:0000313" key="4">
    <source>
        <dbReference type="Proteomes" id="UP001157091"/>
    </source>
</evidence>
<keyword evidence="2" id="KW-0812">Transmembrane</keyword>
<feature type="compositionally biased region" description="Low complexity" evidence="1">
    <location>
        <begin position="603"/>
        <end position="625"/>
    </location>
</feature>
<feature type="compositionally biased region" description="Low complexity" evidence="1">
    <location>
        <begin position="640"/>
        <end position="652"/>
    </location>
</feature>
<organism evidence="3 4">
    <name type="scientific">Luteimicrobium album</name>
    <dbReference type="NCBI Taxonomy" id="1054550"/>
    <lineage>
        <taxon>Bacteria</taxon>
        <taxon>Bacillati</taxon>
        <taxon>Actinomycetota</taxon>
        <taxon>Actinomycetes</taxon>
        <taxon>Micrococcales</taxon>
        <taxon>Luteimicrobium</taxon>
    </lineage>
</organism>
<name>A0ABQ6HWW2_9MICO</name>
<evidence type="ECO:0000256" key="1">
    <source>
        <dbReference type="SAM" id="MobiDB-lite"/>
    </source>
</evidence>
<proteinExistence type="predicted"/>
<feature type="transmembrane region" description="Helical" evidence="2">
    <location>
        <begin position="133"/>
        <end position="153"/>
    </location>
</feature>
<accession>A0ABQ6HWW2</accession>
<dbReference type="EMBL" id="BSUK01000001">
    <property type="protein sequence ID" value="GMA23008.1"/>
    <property type="molecule type" value="Genomic_DNA"/>
</dbReference>
<dbReference type="RefSeq" id="WP_284292110.1">
    <property type="nucleotide sequence ID" value="NZ_BSUK01000001.1"/>
</dbReference>
<reference evidence="4" key="1">
    <citation type="journal article" date="2019" name="Int. J. Syst. Evol. Microbiol.">
        <title>The Global Catalogue of Microorganisms (GCM) 10K type strain sequencing project: providing services to taxonomists for standard genome sequencing and annotation.</title>
        <authorList>
            <consortium name="The Broad Institute Genomics Platform"/>
            <consortium name="The Broad Institute Genome Sequencing Center for Infectious Disease"/>
            <person name="Wu L."/>
            <person name="Ma J."/>
        </authorList>
    </citation>
    <scope>NUCLEOTIDE SEQUENCE [LARGE SCALE GENOMIC DNA]</scope>
    <source>
        <strain evidence="4">NBRC 106348</strain>
    </source>
</reference>
<keyword evidence="4" id="KW-1185">Reference proteome</keyword>
<keyword evidence="2" id="KW-1133">Transmembrane helix</keyword>
<comment type="caution">
    <text evidence="3">The sequence shown here is derived from an EMBL/GenBank/DDBJ whole genome shotgun (WGS) entry which is preliminary data.</text>
</comment>
<feature type="region of interest" description="Disordered" evidence="1">
    <location>
        <begin position="154"/>
        <end position="175"/>
    </location>
</feature>
<feature type="region of interest" description="Disordered" evidence="1">
    <location>
        <begin position="86"/>
        <end position="109"/>
    </location>
</feature>
<gene>
    <name evidence="3" type="ORF">GCM10025864_07670</name>
</gene>
<sequence length="679" mass="70458">MAQWEDDLRVVVEHRGAALVEHARGLVAAPEPDGPDPAVALTAAALEAAFRRGGRRPTGEHGSVRLVSDDELDALAALVRREQERLARSRGDAAGPAPSASRPDDGPSEALTAHLATMVTHVREARRRGRRRGLVGSAAVVVVAALATTAFAARPWDRPTPDPAPTTTPYAGACGSRLPSGRSLAPVTYDSSASVTGNTVVPDGWWAPAYVGGLTDPTSDELDVLDHLKPEVVLVRDGTIVALGVDATASSGDGTIVALGVDATASSGDGGTGDARPTFADLAPDSPLYVPVRFAACDGGDVEPGTYQAYAFATTDDQRTHVLSDATTLTVLDPSAEADGYQPTWLAGSPLACGEKADDFVARAAAYPVDQLDQTGSALYDDGEAVLLRNNGRTARKVKVPRGAVAWVQDGRIVGVGPDERATTATTIGRGKQVEVSVRRWDTTNYCAPTSGGEPGHLPAGTYQAIFYGRIPADDPSQPDEWVVEDDRGNDLLVHDDGTVGYDDSTSTEALALAKTGYQPSWVRGGPLVCRMTDEEFTEAATADAVVGIDGTFSVDEEGSTGVLLAERDGKTVTVTTPRRAGLAWFTDFRGAGPTGSSLSALTPGRGAGRSSTGTPSSRRCSTRPTRAHQRPTGLPRGSCPPGTTCWPTTPGSRSPAANASGSSTTACRASPSAMTARS</sequence>